<gene>
    <name evidence="1" type="ORF">FISHEDRAFT_69994</name>
</gene>
<dbReference type="AlphaFoldDB" id="A0A0D7ALY4"/>
<keyword evidence="2" id="KW-1185">Reference proteome</keyword>
<accession>A0A0D7ALY4</accession>
<evidence type="ECO:0000313" key="1">
    <source>
        <dbReference type="EMBL" id="KIY52306.1"/>
    </source>
</evidence>
<name>A0A0D7ALY4_9AGAR</name>
<organism evidence="1 2">
    <name type="scientific">Fistulina hepatica ATCC 64428</name>
    <dbReference type="NCBI Taxonomy" id="1128425"/>
    <lineage>
        <taxon>Eukaryota</taxon>
        <taxon>Fungi</taxon>
        <taxon>Dikarya</taxon>
        <taxon>Basidiomycota</taxon>
        <taxon>Agaricomycotina</taxon>
        <taxon>Agaricomycetes</taxon>
        <taxon>Agaricomycetidae</taxon>
        <taxon>Agaricales</taxon>
        <taxon>Fistulinaceae</taxon>
        <taxon>Fistulina</taxon>
    </lineage>
</organism>
<dbReference type="Proteomes" id="UP000054144">
    <property type="component" value="Unassembled WGS sequence"/>
</dbReference>
<proteinExistence type="predicted"/>
<dbReference type="EMBL" id="KN881644">
    <property type="protein sequence ID" value="KIY52306.1"/>
    <property type="molecule type" value="Genomic_DNA"/>
</dbReference>
<sequence length="196" mass="22379">MNTFDFRGFVDAGFEWLFLQRVSFSCRFCASSLWLRGFNFRFPRIYTSVTAKRLAAAQSVALPYPTPYPGGVRPSDGNTRGVALSRTYDLPIPCATYGPGVTMEMPVPLERASTRLSTLERLVPEANNAPDWFLHLSHVHRTNAMRAHRWIYALCEVKRAFDQHRIPDVQVEDMSPGEIKFLTELEERNFVAEFGI</sequence>
<protein>
    <submittedName>
        <fullName evidence="1">Uncharacterized protein</fullName>
    </submittedName>
</protein>
<evidence type="ECO:0000313" key="2">
    <source>
        <dbReference type="Proteomes" id="UP000054144"/>
    </source>
</evidence>
<reference evidence="1 2" key="1">
    <citation type="journal article" date="2015" name="Fungal Genet. Biol.">
        <title>Evolution of novel wood decay mechanisms in Agaricales revealed by the genome sequences of Fistulina hepatica and Cylindrobasidium torrendii.</title>
        <authorList>
            <person name="Floudas D."/>
            <person name="Held B.W."/>
            <person name="Riley R."/>
            <person name="Nagy L.G."/>
            <person name="Koehler G."/>
            <person name="Ransdell A.S."/>
            <person name="Younus H."/>
            <person name="Chow J."/>
            <person name="Chiniquy J."/>
            <person name="Lipzen A."/>
            <person name="Tritt A."/>
            <person name="Sun H."/>
            <person name="Haridas S."/>
            <person name="LaButti K."/>
            <person name="Ohm R.A."/>
            <person name="Kues U."/>
            <person name="Blanchette R.A."/>
            <person name="Grigoriev I.V."/>
            <person name="Minto R.E."/>
            <person name="Hibbett D.S."/>
        </authorList>
    </citation>
    <scope>NUCLEOTIDE SEQUENCE [LARGE SCALE GENOMIC DNA]</scope>
    <source>
        <strain evidence="1 2">ATCC 64428</strain>
    </source>
</reference>
<dbReference type="OrthoDB" id="3249754at2759"/>